<protein>
    <recommendedName>
        <fullName evidence="1">Flagellar protein FlgJ N-terminal domain-containing protein</fullName>
    </recommendedName>
</protein>
<gene>
    <name evidence="2" type="ORF">DDE23_21225</name>
</gene>
<dbReference type="InterPro" id="IPR019301">
    <property type="entry name" value="Flagellar_prot_FlgJ_N"/>
</dbReference>
<feature type="domain" description="Flagellar protein FlgJ N-terminal" evidence="1">
    <location>
        <begin position="40"/>
        <end position="80"/>
    </location>
</feature>
<reference evidence="2 3" key="1">
    <citation type="journal article" date="2011" name="Syst. Appl. Microbiol.">
        <title>Defluviimonas denitrificans gen. nov., sp. nov., and Pararhodobacter aggregans gen. nov., sp. nov., non-phototrophic Rhodobacteraceae from the biofilter of a marine aquaculture.</title>
        <authorList>
            <person name="Foesel B.U."/>
            <person name="Drake H.L."/>
            <person name="Schramm A."/>
        </authorList>
    </citation>
    <scope>NUCLEOTIDE SEQUENCE [LARGE SCALE GENOMIC DNA]</scope>
    <source>
        <strain evidence="2 3">D1-19</strain>
    </source>
</reference>
<dbReference type="Pfam" id="PF10135">
    <property type="entry name" value="Rod-binding"/>
    <property type="match status" value="1"/>
</dbReference>
<organism evidence="2 3">
    <name type="scientific">Pararhodobacter aggregans</name>
    <dbReference type="NCBI Taxonomy" id="404875"/>
    <lineage>
        <taxon>Bacteria</taxon>
        <taxon>Pseudomonadati</taxon>
        <taxon>Pseudomonadota</taxon>
        <taxon>Alphaproteobacteria</taxon>
        <taxon>Rhodobacterales</taxon>
        <taxon>Paracoccaceae</taxon>
        <taxon>Pararhodobacter</taxon>
    </lineage>
</organism>
<evidence type="ECO:0000313" key="3">
    <source>
        <dbReference type="Proteomes" id="UP000244810"/>
    </source>
</evidence>
<keyword evidence="3" id="KW-1185">Reference proteome</keyword>
<proteinExistence type="predicted"/>
<dbReference type="EMBL" id="QDDR01000014">
    <property type="protein sequence ID" value="PVE45545.1"/>
    <property type="molecule type" value="Genomic_DNA"/>
</dbReference>
<accession>A0A2T7ULI7</accession>
<dbReference type="Proteomes" id="UP000244810">
    <property type="component" value="Unassembled WGS sequence"/>
</dbReference>
<dbReference type="OrthoDB" id="7690273at2"/>
<sequence length="92" mass="9333">MIQPVALPTAPPPPDALRRSAEALEAAFLAEMLKSAGAFRPTEGPGSGGEGEAHFASFLADEQARAMVARGGIGLADSIEHALRLRAGGGVP</sequence>
<dbReference type="AlphaFoldDB" id="A0A2T7ULI7"/>
<evidence type="ECO:0000313" key="2">
    <source>
        <dbReference type="EMBL" id="PVE45545.1"/>
    </source>
</evidence>
<name>A0A2T7ULI7_9RHOB</name>
<dbReference type="RefSeq" id="WP_107754468.1">
    <property type="nucleotide sequence ID" value="NZ_QBKF01000013.1"/>
</dbReference>
<comment type="caution">
    <text evidence="2">The sequence shown here is derived from an EMBL/GenBank/DDBJ whole genome shotgun (WGS) entry which is preliminary data.</text>
</comment>
<evidence type="ECO:0000259" key="1">
    <source>
        <dbReference type="Pfam" id="PF10135"/>
    </source>
</evidence>